<proteinExistence type="predicted"/>
<evidence type="ECO:0000313" key="2">
    <source>
        <dbReference type="Proteomes" id="UP000789920"/>
    </source>
</evidence>
<feature type="non-terminal residue" evidence="1">
    <location>
        <position position="40"/>
    </location>
</feature>
<dbReference type="EMBL" id="CAJVQC010177399">
    <property type="protein sequence ID" value="CAG8851651.1"/>
    <property type="molecule type" value="Genomic_DNA"/>
</dbReference>
<keyword evidence="2" id="KW-1185">Reference proteome</keyword>
<reference evidence="1" key="1">
    <citation type="submission" date="2021-06" db="EMBL/GenBank/DDBJ databases">
        <authorList>
            <person name="Kallberg Y."/>
            <person name="Tangrot J."/>
            <person name="Rosling A."/>
        </authorList>
    </citation>
    <scope>NUCLEOTIDE SEQUENCE</scope>
    <source>
        <strain evidence="1">MA461A</strain>
    </source>
</reference>
<organism evidence="1 2">
    <name type="scientific">Racocetra persica</name>
    <dbReference type="NCBI Taxonomy" id="160502"/>
    <lineage>
        <taxon>Eukaryota</taxon>
        <taxon>Fungi</taxon>
        <taxon>Fungi incertae sedis</taxon>
        <taxon>Mucoromycota</taxon>
        <taxon>Glomeromycotina</taxon>
        <taxon>Glomeromycetes</taxon>
        <taxon>Diversisporales</taxon>
        <taxon>Gigasporaceae</taxon>
        <taxon>Racocetra</taxon>
    </lineage>
</organism>
<comment type="caution">
    <text evidence="1">The sequence shown here is derived from an EMBL/GenBank/DDBJ whole genome shotgun (WGS) entry which is preliminary data.</text>
</comment>
<protein>
    <submittedName>
        <fullName evidence="1">26555_t:CDS:1</fullName>
    </submittedName>
</protein>
<name>A0ACA9T0S8_9GLOM</name>
<accession>A0ACA9T0S8</accession>
<feature type="non-terminal residue" evidence="1">
    <location>
        <position position="1"/>
    </location>
</feature>
<gene>
    <name evidence="1" type="ORF">RPERSI_LOCUS36668</name>
</gene>
<sequence>YVIFGLVETYVVAEPIAPSTQSGLDFMPYILGVVIFSIKA</sequence>
<evidence type="ECO:0000313" key="1">
    <source>
        <dbReference type="EMBL" id="CAG8851651.1"/>
    </source>
</evidence>
<dbReference type="Proteomes" id="UP000789920">
    <property type="component" value="Unassembled WGS sequence"/>
</dbReference>